<dbReference type="RefSeq" id="WP_342026017.1">
    <property type="nucleotide sequence ID" value="NZ_CP151651.1"/>
</dbReference>
<evidence type="ECO:0000256" key="3">
    <source>
        <dbReference type="ARBA" id="ARBA00022450"/>
    </source>
</evidence>
<dbReference type="Gene3D" id="2.30.38.10">
    <property type="entry name" value="Luciferase, Domain 3"/>
    <property type="match status" value="3"/>
</dbReference>
<keyword evidence="4" id="KW-0597">Phosphoprotein</keyword>
<dbReference type="Pfam" id="PF00668">
    <property type="entry name" value="Condensation"/>
    <property type="match status" value="3"/>
</dbReference>
<dbReference type="NCBIfam" id="TIGR03605">
    <property type="entry name" value="antibiot_sagB"/>
    <property type="match status" value="1"/>
</dbReference>
<reference evidence="8 9" key="1">
    <citation type="submission" date="2024-04" db="EMBL/GenBank/DDBJ databases">
        <title>Screening of coral probiotics and analysis of their probiotic properties.</title>
        <authorList>
            <person name="Wang S."/>
        </authorList>
    </citation>
    <scope>NUCLEOTIDE SEQUENCE [LARGE SCALE GENOMIC DNA]</scope>
    <source>
        <strain evidence="8 9">GXU-Z9</strain>
    </source>
</reference>
<dbReference type="Gene3D" id="3.40.50.980">
    <property type="match status" value="6"/>
</dbReference>
<keyword evidence="5" id="KW-0436">Ligase</keyword>
<feature type="domain" description="Carrier" evidence="7">
    <location>
        <begin position="969"/>
        <end position="1043"/>
    </location>
</feature>
<dbReference type="CDD" id="cd05930">
    <property type="entry name" value="A_NRPS"/>
    <property type="match status" value="1"/>
</dbReference>
<keyword evidence="9" id="KW-1185">Reference proteome</keyword>
<dbReference type="Pfam" id="PF00881">
    <property type="entry name" value="Nitroreductase"/>
    <property type="match status" value="1"/>
</dbReference>
<evidence type="ECO:0000256" key="6">
    <source>
        <dbReference type="ARBA" id="ARBA00023194"/>
    </source>
</evidence>
<evidence type="ECO:0000256" key="4">
    <source>
        <dbReference type="ARBA" id="ARBA00022553"/>
    </source>
</evidence>
<dbReference type="Pfam" id="PF13193">
    <property type="entry name" value="AMP-binding_C"/>
    <property type="match status" value="2"/>
</dbReference>
<dbReference type="Gene3D" id="3.30.559.30">
    <property type="entry name" value="Nonribosomal peptide synthetase, condensation domain"/>
    <property type="match status" value="3"/>
</dbReference>
<dbReference type="InterPro" id="IPR057737">
    <property type="entry name" value="Condensation_MtbB-like"/>
</dbReference>
<dbReference type="Gene3D" id="3.30.300.30">
    <property type="match status" value="4"/>
</dbReference>
<dbReference type="NCBIfam" id="TIGR01733">
    <property type="entry name" value="AA-adenyl-dom"/>
    <property type="match status" value="3"/>
</dbReference>
<dbReference type="InterPro" id="IPR023213">
    <property type="entry name" value="CAT-like_dom_sf"/>
</dbReference>
<protein>
    <submittedName>
        <fullName evidence="8">Amino acid adenylation domain-containing protein</fullName>
    </submittedName>
</protein>
<dbReference type="InterPro" id="IPR000873">
    <property type="entry name" value="AMP-dep_synth/lig_dom"/>
</dbReference>
<dbReference type="Proteomes" id="UP001472074">
    <property type="component" value="Chromosome"/>
</dbReference>
<evidence type="ECO:0000256" key="5">
    <source>
        <dbReference type="ARBA" id="ARBA00022598"/>
    </source>
</evidence>
<dbReference type="SUPFAM" id="SSF56801">
    <property type="entry name" value="Acetyl-CoA synthetase-like"/>
    <property type="match status" value="3"/>
</dbReference>
<evidence type="ECO:0000256" key="2">
    <source>
        <dbReference type="ARBA" id="ARBA00006432"/>
    </source>
</evidence>
<evidence type="ECO:0000256" key="1">
    <source>
        <dbReference type="ARBA" id="ARBA00001957"/>
    </source>
</evidence>
<dbReference type="InterPro" id="IPR020806">
    <property type="entry name" value="PKS_PP-bd"/>
</dbReference>
<comment type="similarity">
    <text evidence="2">Belongs to the ATP-dependent AMP-binding enzyme family.</text>
</comment>
<dbReference type="NCBIfam" id="NF003417">
    <property type="entry name" value="PRK04813.1"/>
    <property type="match status" value="4"/>
</dbReference>
<dbReference type="InterPro" id="IPR020051">
    <property type="entry name" value="SagB-type_dehydrogenase"/>
</dbReference>
<dbReference type="InterPro" id="IPR025110">
    <property type="entry name" value="AMP-bd_C"/>
</dbReference>
<keyword evidence="6" id="KW-0045">Antibiotic biosynthesis</keyword>
<accession>A0ABZ2ZLQ1</accession>
<dbReference type="PROSITE" id="PS00012">
    <property type="entry name" value="PHOSPHOPANTETHEINE"/>
    <property type="match status" value="2"/>
</dbReference>
<dbReference type="InterPro" id="IPR009081">
    <property type="entry name" value="PP-bd_ACP"/>
</dbReference>
<dbReference type="PROSITE" id="PS50075">
    <property type="entry name" value="CARRIER"/>
    <property type="match status" value="3"/>
</dbReference>
<name>A0ABZ2ZLQ1_9BACI</name>
<dbReference type="SUPFAM" id="SSF47336">
    <property type="entry name" value="ACP-like"/>
    <property type="match status" value="3"/>
</dbReference>
<dbReference type="Gene3D" id="3.40.109.10">
    <property type="entry name" value="NADH Oxidase"/>
    <property type="match status" value="1"/>
</dbReference>
<dbReference type="Gene3D" id="1.10.1200.10">
    <property type="entry name" value="ACP-like"/>
    <property type="match status" value="3"/>
</dbReference>
<keyword evidence="3" id="KW-0596">Phosphopantetheine</keyword>
<dbReference type="CDD" id="cd12114">
    <property type="entry name" value="A_NRPS_TlmIV_like"/>
    <property type="match status" value="1"/>
</dbReference>
<dbReference type="InterPro" id="IPR001242">
    <property type="entry name" value="Condensation_dom"/>
</dbReference>
<dbReference type="InterPro" id="IPR000415">
    <property type="entry name" value="Nitroreductase-like"/>
</dbReference>
<feature type="domain" description="Carrier" evidence="7">
    <location>
        <begin position="2048"/>
        <end position="2123"/>
    </location>
</feature>
<dbReference type="InterPro" id="IPR045851">
    <property type="entry name" value="AMP-bd_C_sf"/>
</dbReference>
<organism evidence="8 9">
    <name type="scientific">Cytobacillus pseudoceanisediminis</name>
    <dbReference type="NCBI Taxonomy" id="3051614"/>
    <lineage>
        <taxon>Bacteria</taxon>
        <taxon>Bacillati</taxon>
        <taxon>Bacillota</taxon>
        <taxon>Bacilli</taxon>
        <taxon>Bacillales</taxon>
        <taxon>Bacillaceae</taxon>
        <taxon>Cytobacillus</taxon>
    </lineage>
</organism>
<dbReference type="CDD" id="cd17643">
    <property type="entry name" value="A_NRPS_Cytc1-like"/>
    <property type="match status" value="1"/>
</dbReference>
<comment type="cofactor">
    <cofactor evidence="1">
        <name>pantetheine 4'-phosphate</name>
        <dbReference type="ChEBI" id="CHEBI:47942"/>
    </cofactor>
</comment>
<proteinExistence type="inferred from homology"/>
<dbReference type="InterPro" id="IPR006162">
    <property type="entry name" value="Ppantetheine_attach_site"/>
</dbReference>
<evidence type="ECO:0000259" key="7">
    <source>
        <dbReference type="PROSITE" id="PS50075"/>
    </source>
</evidence>
<dbReference type="InterPro" id="IPR010071">
    <property type="entry name" value="AA_adenyl_dom"/>
</dbReference>
<dbReference type="SUPFAM" id="SSF52777">
    <property type="entry name" value="CoA-dependent acyltransferases"/>
    <property type="match status" value="6"/>
</dbReference>
<dbReference type="PROSITE" id="PS00455">
    <property type="entry name" value="AMP_BINDING"/>
    <property type="match status" value="3"/>
</dbReference>
<evidence type="ECO:0000313" key="9">
    <source>
        <dbReference type="Proteomes" id="UP001472074"/>
    </source>
</evidence>
<feature type="domain" description="Carrier" evidence="7">
    <location>
        <begin position="3354"/>
        <end position="3429"/>
    </location>
</feature>
<dbReference type="InterPro" id="IPR020845">
    <property type="entry name" value="AMP-binding_CS"/>
</dbReference>
<dbReference type="InterPro" id="IPR029479">
    <property type="entry name" value="Nitroreductase"/>
</dbReference>
<sequence length="3460" mass="392708">MQPSVIEGYRLSPQQKRLWNLHEQGTILSNCLVIRMKGAVCQKTLHFSLKNLVGSYEIFRTNFRKLEELVYPVQVIHTGDFMNWAVLDLSDLNEDQQIFNMQKLIQDEQKATFLYEEGPLLRATLVNIDENESFLVLSVSAFCSDRWTLNTLVGKLVNHYRMALKDSVVEDEVLQYGQYAEWQYEIVSEMEDEERSYWTNQTLFPLKESHLPFRKNKGERLLDENQTFSWSLEKELLSNLAAYSTQAGVSLESILFKVWYSLLSRISGKNDLVVGIGVDGRDFEELEGGVGLFGKYIPIKGVDLEKLSFGEGLIETAALIKEGKEWQSTFWFEEMNELHEEEKYLDHFLFGFDYLNAHELHVTENVEFSIEGLSGTIDRFDLLLSCLDLQNELKMEISYDGNVYDFQAVKKLSSYYTEMLKQSIAYPELPINEIDLLDEDNKHQLVVEWNETSAKLPNRFVHKAFEEQAEKNPSNVAVVFQSKQMTYGELNSRANRLAHHLKKLGVGPDSIVAICMEPSLDVVVGILGVLKAGGAYLPIDSSYPNERIKFMLNDSQAPVILTQKHLALMLPENESKLVILDLDSDELKQESTDNLEVAVTFDNLSYVIYTSGSTGRPKGTLIRHGGLSNYLEWAVRYYEVEKGIGAPLHSSIAFDLTVTSLFTPLMTGKRVVIVNQDNSLDNLVAVLREHKGFSFIKLTPSHLKLLSQKLNPKEVAGMFNKMIIGGETLTGRDLEFWRSNATDTNFYNEYGPTEAVVGSVCYEIPKDLEFVGNIPIGRPISNSNIYLLNSKLKPVPVGVIGEIYIGGAGVAIGYLNQTGLTKERFIENPFKENDRLYKTGDLARYLPDGTIEYIGRLDDQVKIRGYRIELSEVENMLSKHPMIVNNVVVAREDTLGEKRLVAYIVTSENTSLSAMELRNFLGELLPSYMLPTTYVNLKELPLTPNGKVDKNALPDSNHSQLDPGDGFVPSRSEEEEMLVGVWSQVLGNEQIGIDDNYFALGGDSIRSIQVVARAQERGIDFSVEDMFKYPTIRSLLQHLRTVGNNTNGHMKTKPFDMLNAIDRKKIPTGIEDAYPLTLLQEGMIFHSEFSPDSPIYHDITSLHIRAPFEVEKLKEAIDYVIQRHATLRTTYDLTTFSKPIQLVHEKGSTDFKVDDISQMSFAEQEIYIQNWLEEEKGRGFDWRNLPLLRFHAHRRSEDSFQFTVSFHHAILDGWSEATMLMEMFGYYLKLINGEEPKVDDLGTTFRDFVFMEQSAIEESRKYWDEKLQNMSLMNLPRWKDVDEKNLLNLKEREIHVQEVPLSNEVSEGIKKLAISLAVPLKNVLLAAHMRVLNLLSNQSDVLTCVVSAGRPEGTDGERVLGLFINSLPFRMNLKGGTWSDLVLSTFETEREALPYRRYPMAEVKRNQGVQTLSETLFYFTHYHVYHGLQELPGIEVLSNYLYEETSFPLASNFFLDPFTNHVHLKVKCDTNVLDMEQIQQIGHYYLKVLNEMASNPDGNYEKAKLLSEEECQKLLVEWNTHETNVKQIAADMTLAGLFEKQVEKNPNAIAVSFEGSTLTYSELNQRANQLAHYLRTLGVGPESLVGLSIDRSLEMIIGILGIQKAGGAYVPLDVTNPKDRLAYILEDANLKVLVTKEDMIESLPEHSAQSVYLDSQAGEIAKMAKTNPESLTTGNNLAYVIYTSGSTGKPKGVLTTHQNVIRLFTSTDNLYKFNDKDVWTVFHSYAFDFSVWEIWGALLYGGKVVLVPQMIARSSESFYQLLVDEKVTVLNQTPSAFRQLMNTDVEMENKRELSLRYVIFGGEALDIQSLKPWFGCHGDQKPQLVNMYGITETTVHVTARKLTYADLEEKNSFIGQPLSDLKLYLLDSQLNPVPIGVPGEIHVGGPGVARGYLNRDELTQERFIQNPFIDEQQEILYKSGDLARYHPNGDLEYVGRIDDQVKIRGFRIELGEIRSILSKNSRILDSTVIVREDSPGDKRLVAYIVPAERELTSGGIREYLKAKLPDYMVPSAYVLLEEMPLTANGKIDHRALPIPSHERPDLVNGYVAPKNGVEELIAGTWSTVLGIEEVGTNDNFFELGGHSLLATQVVTILRDSFQINLPLRALFEAPTVSELSLLVDKLRKEGAVYNSMPTIVPDSENRYKKFPLTDIQQAYWVGREDVFELGNAAAHIYMRFEAKDLDLDRLNKAIRRLIDRHDMLRSIVHKDGQQQILETVPEYEIKVKDLSQLNENDCFIQIEEDRKDLSHQVFETDKWPLFEIRANLLKEGRSVLHVSIDLLITDADSLGILSRELGVLYLNPDADLPKLDISFRDYVLGELSFREYNQYQESLKYWKERLKTLPSAPEMPLVQVLESTEKPEFVRYKDSLKESSWKRLKAQAARIGVTPSGVLLAAYSEVLRRWSKNPEFTINVTTYNCLPLHPQAKDLVGDFTSLTLLGVNSKQSNFEELAKSVQKQFMDDLDHNYISGIHVMRELSRIQKNPLGNLMPVVFTSVLPLHTRDAYGENPIPADLVEAITQSPQLLIDHQVSEEEGVLHFRWDVLEEVFPKGYIKEMFRAYCRLLQMLAEDENAWLEPTLPLLSDDTVNVLEKVNLTEVKESNGMLHTMFGEQAALRPQQVAIVSESRTLTYEELFRLSNQLGWKLREQGAQPNSLIAIVMEKGWEQAVAALGILQAGGAYLPIDPTLPKERLQYLLENGDVTIALTQTKWKDAIPWPSNIQISTLEDNDLSSYGETALEPVQSPEDLAYVIFTSGSTGEPKGVMIDHRGAVNTILDMNERFHVKPEDKVLAISALNFDLSVYDLFGMLAAGGTIVFPNAEGLRDPSHWSEVMKREGITVWNSAPALMEMLVDYADGKGEVLPESLRLALLSGDWIPVSLPTRLKDLVPDVKVISLGGATEASIWSILYPIEEVNPKWKSIPYGKPMRNQRFYVLNEKLEPCPTWVPGQLYIGGIGLAKGYWKDEAKTNASFIVHPVTGERLYKTGDTGCYLPDGNIEFMGREDSQVKIQGYRIELGEIESVLSQHGSVKNVVVKAVGDIPGKKRLVAYIVPEEGSLQGQIISTEKEIEERSNFKTQQIGLRSFSMDTKRINLGEPINNEESFRLRKSHRKFELAPVPLRNLSATLSSLRQEMVEGRAKYLYASAGSLYPVQTYLYIEDGRVEGIKGGTYYYNPVEHNLIPLNENAVINVNIHAPANREWLNRAAFTIFFIGEMKAIEPMYGRLAKDFSLLETGLMTQLLEDTAIQYQVGFCQIGNLDFSQIRDLFKLGDSHILLHSMAGGTIKKSEHQETELSDIYTKKLSIELKSYLEKKLPEYMVPSVFQYLNKIPLTSNGKVDFNALPEIKDFEGPSISEYVLPESELEKQIADIVKEELQIEKVSITDNFFDLGANSLTMVRVHRRVQNMTELEFPLIKMFRYPTIQLLAKSFDKENNINKNIIDEVEAQERAQKRRESRRHRDNRRR</sequence>
<dbReference type="Gene3D" id="3.30.559.10">
    <property type="entry name" value="Chloramphenicol acetyltransferase-like domain"/>
    <property type="match status" value="3"/>
</dbReference>
<dbReference type="Pfam" id="PF00550">
    <property type="entry name" value="PP-binding"/>
    <property type="match status" value="3"/>
</dbReference>
<dbReference type="CDD" id="cd02142">
    <property type="entry name" value="McbC_SagB-like_oxidoreductase"/>
    <property type="match status" value="1"/>
</dbReference>
<dbReference type="Pfam" id="PF00501">
    <property type="entry name" value="AMP-binding"/>
    <property type="match status" value="3"/>
</dbReference>
<dbReference type="CDD" id="cd19535">
    <property type="entry name" value="Cyc_NRPS"/>
    <property type="match status" value="1"/>
</dbReference>
<gene>
    <name evidence="8" type="ORF">AADC60_08000</name>
</gene>
<dbReference type="SUPFAM" id="SSF55469">
    <property type="entry name" value="FMN-dependent nitroreductase-like"/>
    <property type="match status" value="1"/>
</dbReference>
<dbReference type="SMART" id="SM00823">
    <property type="entry name" value="PKS_PP"/>
    <property type="match status" value="3"/>
</dbReference>
<evidence type="ECO:0000313" key="8">
    <source>
        <dbReference type="EMBL" id="WZP09054.1"/>
    </source>
</evidence>
<dbReference type="InterPro" id="IPR036736">
    <property type="entry name" value="ACP-like_sf"/>
</dbReference>
<dbReference type="EMBL" id="CP151651">
    <property type="protein sequence ID" value="WZP09054.1"/>
    <property type="molecule type" value="Genomic_DNA"/>
</dbReference>
<dbReference type="PANTHER" id="PTHR45527">
    <property type="entry name" value="NONRIBOSOMAL PEPTIDE SYNTHETASE"/>
    <property type="match status" value="1"/>
</dbReference>
<dbReference type="PANTHER" id="PTHR45527:SF1">
    <property type="entry name" value="FATTY ACID SYNTHASE"/>
    <property type="match status" value="1"/>
</dbReference>